<feature type="domain" description="Transposase DDE" evidence="1">
    <location>
        <begin position="70"/>
        <end position="187"/>
    </location>
</feature>
<dbReference type="InterPro" id="IPR025668">
    <property type="entry name" value="Tnp_DDE_dom"/>
</dbReference>
<organism evidence="2">
    <name type="scientific">marine sediment metagenome</name>
    <dbReference type="NCBI Taxonomy" id="412755"/>
    <lineage>
        <taxon>unclassified sequences</taxon>
        <taxon>metagenomes</taxon>
        <taxon>ecological metagenomes</taxon>
    </lineage>
</organism>
<dbReference type="EMBL" id="BARU01020395">
    <property type="protein sequence ID" value="GAH48800.1"/>
    <property type="molecule type" value="Genomic_DNA"/>
</dbReference>
<feature type="non-terminal residue" evidence="2">
    <location>
        <position position="1"/>
    </location>
</feature>
<dbReference type="AlphaFoldDB" id="X1GVA4"/>
<proteinExistence type="predicted"/>
<name>X1GVA4_9ZZZZ</name>
<protein>
    <recommendedName>
        <fullName evidence="1">Transposase DDE domain-containing protein</fullName>
    </recommendedName>
</protein>
<evidence type="ECO:0000313" key="2">
    <source>
        <dbReference type="EMBL" id="GAH48800.1"/>
    </source>
</evidence>
<gene>
    <name evidence="2" type="ORF">S03H2_33507</name>
</gene>
<reference evidence="2" key="1">
    <citation type="journal article" date="2014" name="Front. Microbiol.">
        <title>High frequency of phylogenetically diverse reductive dehalogenase-homologous genes in deep subseafloor sedimentary metagenomes.</title>
        <authorList>
            <person name="Kawai M."/>
            <person name="Futagami T."/>
            <person name="Toyoda A."/>
            <person name="Takaki Y."/>
            <person name="Nishi S."/>
            <person name="Hori S."/>
            <person name="Arai W."/>
            <person name="Tsubouchi T."/>
            <person name="Morono Y."/>
            <person name="Uchiyama I."/>
            <person name="Ito T."/>
            <person name="Fujiyama A."/>
            <person name="Inagaki F."/>
            <person name="Takami H."/>
        </authorList>
    </citation>
    <scope>NUCLEOTIDE SEQUENCE</scope>
    <source>
        <strain evidence="2">Expedition CK06-06</strain>
    </source>
</reference>
<comment type="caution">
    <text evidence="2">The sequence shown here is derived from an EMBL/GenBank/DDBJ whole genome shotgun (WGS) entry which is preliminary data.</text>
</comment>
<sequence length="222" mass="25493">YSDQKFAKDTIKKLEDTTLLTDGAYFSEDIDKKAKAKGIKMVPTNLVGGGKNSNCDKFEIDEKEHLVKGCPSGYKPITSKFKEGSYRAHFDKKYCNDCPSRKDCPVIEQKKSYLFKVSEKTLHRSQLITKMGTLEYQELAKKRAGVEAIPSILRRRYKIDHLPVRGEVRSKVWLGFKISAINCKRLIKGLMDRPIPELSTLLYNHLLSLFSFQRTYRVKFAA</sequence>
<evidence type="ECO:0000259" key="1">
    <source>
        <dbReference type="Pfam" id="PF13751"/>
    </source>
</evidence>
<accession>X1GVA4</accession>
<dbReference type="Pfam" id="PF13751">
    <property type="entry name" value="DDE_Tnp_1_6"/>
    <property type="match status" value="1"/>
</dbReference>